<evidence type="ECO:0000313" key="2">
    <source>
        <dbReference type="Proteomes" id="UP000681720"/>
    </source>
</evidence>
<protein>
    <submittedName>
        <fullName evidence="1">Uncharacterized protein</fullName>
    </submittedName>
</protein>
<evidence type="ECO:0000313" key="1">
    <source>
        <dbReference type="EMBL" id="CAF4393954.1"/>
    </source>
</evidence>
<proteinExistence type="predicted"/>
<reference evidence="1" key="1">
    <citation type="submission" date="2021-02" db="EMBL/GenBank/DDBJ databases">
        <authorList>
            <person name="Nowell W R."/>
        </authorList>
    </citation>
    <scope>NUCLEOTIDE SEQUENCE</scope>
</reference>
<comment type="caution">
    <text evidence="1">The sequence shown here is derived from an EMBL/GenBank/DDBJ whole genome shotgun (WGS) entry which is preliminary data.</text>
</comment>
<dbReference type="AlphaFoldDB" id="A0A8S2VNV5"/>
<sequence length="48" mass="5086">EIIDNLLNHASGLFTTQVKPVIESALNAAALHLASVLANISQNGFGRR</sequence>
<dbReference type="Proteomes" id="UP000681720">
    <property type="component" value="Unassembled WGS sequence"/>
</dbReference>
<dbReference type="EMBL" id="CAJOBJ010055486">
    <property type="protein sequence ID" value="CAF4393954.1"/>
    <property type="molecule type" value="Genomic_DNA"/>
</dbReference>
<organism evidence="1 2">
    <name type="scientific">Rotaria magnacalcarata</name>
    <dbReference type="NCBI Taxonomy" id="392030"/>
    <lineage>
        <taxon>Eukaryota</taxon>
        <taxon>Metazoa</taxon>
        <taxon>Spiralia</taxon>
        <taxon>Gnathifera</taxon>
        <taxon>Rotifera</taxon>
        <taxon>Eurotatoria</taxon>
        <taxon>Bdelloidea</taxon>
        <taxon>Philodinida</taxon>
        <taxon>Philodinidae</taxon>
        <taxon>Rotaria</taxon>
    </lineage>
</organism>
<accession>A0A8S2VNV5</accession>
<feature type="non-terminal residue" evidence="1">
    <location>
        <position position="1"/>
    </location>
</feature>
<name>A0A8S2VNV5_9BILA</name>
<gene>
    <name evidence="1" type="ORF">GIL414_LOCUS29861</name>
</gene>